<dbReference type="PANTHER" id="PTHR43818:SF11">
    <property type="entry name" value="BCDNA.GH03377"/>
    <property type="match status" value="1"/>
</dbReference>
<dbReference type="EMBL" id="FNRY01000001">
    <property type="protein sequence ID" value="SEB57831.1"/>
    <property type="molecule type" value="Genomic_DNA"/>
</dbReference>
<dbReference type="OrthoDB" id="9792085at2"/>
<sequence length="332" mass="35639">MTRTLSVAVLGFWHVHAADYAKAVREHPDTSLAAVWDPDAERGRHAAADLGVPFVADLDELLARGDIDAVTVTTATNEHHDVMMKAASHGKHIFTEKLLAPSVDECEEILACARRNGAVLVVSLPRLTESTTITARRLIADGALGDLTYGRVRMAHDGWIHDWLPERFADRTAAIGGALSDLGCHPAYLTQLFFGARPDAVTAQYSSVTGREVEDNAVATSRYGNGALAVFEASFVTTPGAFALELRGTEGALLYGFGDERMRVKSSRLDPDAWQEVTLDPAAASPFEQWLEHIAAGTTPTENQRAAVELTRLIVAANEAAATGTTVSLPPE</sequence>
<evidence type="ECO:0000259" key="3">
    <source>
        <dbReference type="Pfam" id="PF01408"/>
    </source>
</evidence>
<dbReference type="Pfam" id="PF01408">
    <property type="entry name" value="GFO_IDH_MocA"/>
    <property type="match status" value="1"/>
</dbReference>
<dbReference type="InterPro" id="IPR050463">
    <property type="entry name" value="Gfo/Idh/MocA_oxidrdct_glycsds"/>
</dbReference>
<dbReference type="InterPro" id="IPR055170">
    <property type="entry name" value="GFO_IDH_MocA-like_dom"/>
</dbReference>
<dbReference type="InterPro" id="IPR036291">
    <property type="entry name" value="NAD(P)-bd_dom_sf"/>
</dbReference>
<evidence type="ECO:0000259" key="4">
    <source>
        <dbReference type="Pfam" id="PF22725"/>
    </source>
</evidence>
<evidence type="ECO:0000256" key="1">
    <source>
        <dbReference type="ARBA" id="ARBA00023002"/>
    </source>
</evidence>
<organism evidence="5 6">
    <name type="scientific">Paramicrobacterium humi</name>
    <dbReference type="NCBI Taxonomy" id="640635"/>
    <lineage>
        <taxon>Bacteria</taxon>
        <taxon>Bacillati</taxon>
        <taxon>Actinomycetota</taxon>
        <taxon>Actinomycetes</taxon>
        <taxon>Micrococcales</taxon>
        <taxon>Microbacteriaceae</taxon>
        <taxon>Paramicrobacterium</taxon>
    </lineage>
</organism>
<evidence type="ECO:0000313" key="6">
    <source>
        <dbReference type="Proteomes" id="UP000199183"/>
    </source>
</evidence>
<keyword evidence="1" id="KW-0560">Oxidoreductase</keyword>
<dbReference type="AlphaFoldDB" id="A0A1H4KH37"/>
<dbReference type="STRING" id="640635.SAMN04489806_1167"/>
<accession>A0A1H4KH37</accession>
<keyword evidence="6" id="KW-1185">Reference proteome</keyword>
<name>A0A1H4KH37_9MICO</name>
<proteinExistence type="predicted"/>
<dbReference type="PANTHER" id="PTHR43818">
    <property type="entry name" value="BCDNA.GH03377"/>
    <property type="match status" value="1"/>
</dbReference>
<protein>
    <submittedName>
        <fullName evidence="5">Predicted dehydrogenase</fullName>
    </submittedName>
</protein>
<feature type="domain" description="GFO/IDH/MocA-like oxidoreductase" evidence="4">
    <location>
        <begin position="134"/>
        <end position="253"/>
    </location>
</feature>
<feature type="domain" description="Gfo/Idh/MocA-like oxidoreductase N-terminal" evidence="3">
    <location>
        <begin position="6"/>
        <end position="122"/>
    </location>
</feature>
<evidence type="ECO:0000313" key="5">
    <source>
        <dbReference type="EMBL" id="SEB57831.1"/>
    </source>
</evidence>
<dbReference type="RefSeq" id="WP_091181214.1">
    <property type="nucleotide sequence ID" value="NZ_FNRY01000001.1"/>
</dbReference>
<dbReference type="Proteomes" id="UP000199183">
    <property type="component" value="Unassembled WGS sequence"/>
</dbReference>
<gene>
    <name evidence="5" type="ORF">SAMN04489806_1167</name>
</gene>
<dbReference type="Gene3D" id="3.40.50.720">
    <property type="entry name" value="NAD(P)-binding Rossmann-like Domain"/>
    <property type="match status" value="1"/>
</dbReference>
<reference evidence="5 6" key="1">
    <citation type="submission" date="2016-10" db="EMBL/GenBank/DDBJ databases">
        <authorList>
            <person name="de Groot N.N."/>
        </authorList>
    </citation>
    <scope>NUCLEOTIDE SEQUENCE [LARGE SCALE GENOMIC DNA]</scope>
    <source>
        <strain evidence="5 6">DSM 21799</strain>
    </source>
</reference>
<dbReference type="Gene3D" id="3.30.360.10">
    <property type="entry name" value="Dihydrodipicolinate Reductase, domain 2"/>
    <property type="match status" value="1"/>
</dbReference>
<keyword evidence="2" id="KW-0520">NAD</keyword>
<dbReference type="GO" id="GO:0000166">
    <property type="term" value="F:nucleotide binding"/>
    <property type="evidence" value="ECO:0007669"/>
    <property type="project" value="InterPro"/>
</dbReference>
<evidence type="ECO:0000256" key="2">
    <source>
        <dbReference type="ARBA" id="ARBA00023027"/>
    </source>
</evidence>
<dbReference type="Pfam" id="PF22725">
    <property type="entry name" value="GFO_IDH_MocA_C3"/>
    <property type="match status" value="1"/>
</dbReference>
<dbReference type="GO" id="GO:0016491">
    <property type="term" value="F:oxidoreductase activity"/>
    <property type="evidence" value="ECO:0007669"/>
    <property type="project" value="UniProtKB-KW"/>
</dbReference>
<dbReference type="InterPro" id="IPR000683">
    <property type="entry name" value="Gfo/Idh/MocA-like_OxRdtase_N"/>
</dbReference>
<dbReference type="SUPFAM" id="SSF55347">
    <property type="entry name" value="Glyceraldehyde-3-phosphate dehydrogenase-like, C-terminal domain"/>
    <property type="match status" value="1"/>
</dbReference>
<dbReference type="SUPFAM" id="SSF51735">
    <property type="entry name" value="NAD(P)-binding Rossmann-fold domains"/>
    <property type="match status" value="1"/>
</dbReference>